<dbReference type="GO" id="GO:0006874">
    <property type="term" value="P:intracellular calcium ion homeostasis"/>
    <property type="evidence" value="ECO:0007669"/>
    <property type="project" value="TreeGrafter"/>
</dbReference>
<evidence type="ECO:0000256" key="1">
    <source>
        <dbReference type="ARBA" id="ARBA00004141"/>
    </source>
</evidence>
<dbReference type="FunFam" id="1.20.1420.30:FF:000009">
    <property type="entry name" value="sodium/potassium/calcium exchanger 5 isoform X2"/>
    <property type="match status" value="1"/>
</dbReference>
<keyword evidence="14" id="KW-0406">Ion transport</keyword>
<keyword evidence="16" id="KW-0739">Sodium transport</keyword>
<evidence type="ECO:0000259" key="18">
    <source>
        <dbReference type="Pfam" id="PF01699"/>
    </source>
</evidence>
<keyword evidence="8" id="KW-0732">Signal</keyword>
<dbReference type="InterPro" id="IPR004837">
    <property type="entry name" value="NaCa_Exmemb"/>
</dbReference>
<dbReference type="Proteomes" id="UP001347796">
    <property type="component" value="Unassembled WGS sequence"/>
</dbReference>
<keyword evidence="13" id="KW-0915">Sodium</keyword>
<keyword evidence="20" id="KW-1185">Reference proteome</keyword>
<evidence type="ECO:0000256" key="4">
    <source>
        <dbReference type="ARBA" id="ARBA00022449"/>
    </source>
</evidence>
<keyword evidence="10" id="KW-0769">Symport</keyword>
<dbReference type="GO" id="GO:0005262">
    <property type="term" value="F:calcium channel activity"/>
    <property type="evidence" value="ECO:0007669"/>
    <property type="project" value="TreeGrafter"/>
</dbReference>
<dbReference type="PANTHER" id="PTHR10846">
    <property type="entry name" value="SODIUM/POTASSIUM/CALCIUM EXCHANGER"/>
    <property type="match status" value="1"/>
</dbReference>
<evidence type="ECO:0000256" key="13">
    <source>
        <dbReference type="ARBA" id="ARBA00023053"/>
    </source>
</evidence>
<keyword evidence="11" id="KW-0630">Potassium</keyword>
<evidence type="ECO:0000256" key="3">
    <source>
        <dbReference type="ARBA" id="ARBA00022448"/>
    </source>
</evidence>
<evidence type="ECO:0000256" key="10">
    <source>
        <dbReference type="ARBA" id="ARBA00022847"/>
    </source>
</evidence>
<evidence type="ECO:0000256" key="11">
    <source>
        <dbReference type="ARBA" id="ARBA00022958"/>
    </source>
</evidence>
<evidence type="ECO:0000256" key="15">
    <source>
        <dbReference type="ARBA" id="ARBA00023136"/>
    </source>
</evidence>
<keyword evidence="15 17" id="KW-0472">Membrane</keyword>
<protein>
    <recommendedName>
        <fullName evidence="18">Sodium/calcium exchanger membrane region domain-containing protein</fullName>
    </recommendedName>
</protein>
<dbReference type="Pfam" id="PF01699">
    <property type="entry name" value="Na_Ca_ex"/>
    <property type="match status" value="2"/>
</dbReference>
<evidence type="ECO:0000313" key="20">
    <source>
        <dbReference type="Proteomes" id="UP001347796"/>
    </source>
</evidence>
<keyword evidence="9" id="KW-0106">Calcium</keyword>
<evidence type="ECO:0000256" key="6">
    <source>
        <dbReference type="ARBA" id="ARBA00022568"/>
    </source>
</evidence>
<dbReference type="GO" id="GO:0005886">
    <property type="term" value="C:plasma membrane"/>
    <property type="evidence" value="ECO:0007669"/>
    <property type="project" value="TreeGrafter"/>
</dbReference>
<dbReference type="AlphaFoldDB" id="A0AAN8Q2B4"/>
<evidence type="ECO:0000256" key="9">
    <source>
        <dbReference type="ARBA" id="ARBA00022837"/>
    </source>
</evidence>
<feature type="transmembrane region" description="Helical" evidence="17">
    <location>
        <begin position="478"/>
        <end position="496"/>
    </location>
</feature>
<feature type="transmembrane region" description="Helical" evidence="17">
    <location>
        <begin position="191"/>
        <end position="210"/>
    </location>
</feature>
<dbReference type="InterPro" id="IPR044880">
    <property type="entry name" value="NCX_ion-bd_dom_sf"/>
</dbReference>
<name>A0AAN8Q2B4_PATCE</name>
<evidence type="ECO:0000256" key="8">
    <source>
        <dbReference type="ARBA" id="ARBA00022729"/>
    </source>
</evidence>
<feature type="transmembrane region" description="Helical" evidence="17">
    <location>
        <begin position="217"/>
        <end position="235"/>
    </location>
</feature>
<comment type="caution">
    <text evidence="19">The sequence shown here is derived from an EMBL/GenBank/DDBJ whole genome shotgun (WGS) entry which is preliminary data.</text>
</comment>
<dbReference type="GO" id="GO:0015293">
    <property type="term" value="F:symporter activity"/>
    <property type="evidence" value="ECO:0007669"/>
    <property type="project" value="UniProtKB-KW"/>
</dbReference>
<keyword evidence="12 17" id="KW-1133">Transmembrane helix</keyword>
<evidence type="ECO:0000256" key="14">
    <source>
        <dbReference type="ARBA" id="ARBA00023065"/>
    </source>
</evidence>
<evidence type="ECO:0000256" key="17">
    <source>
        <dbReference type="SAM" id="Phobius"/>
    </source>
</evidence>
<feature type="domain" description="Sodium/calcium exchanger membrane region" evidence="18">
    <location>
        <begin position="92"/>
        <end position="235"/>
    </location>
</feature>
<organism evidence="19 20">
    <name type="scientific">Patella caerulea</name>
    <name type="common">Rayed Mediterranean limpet</name>
    <dbReference type="NCBI Taxonomy" id="87958"/>
    <lineage>
        <taxon>Eukaryota</taxon>
        <taxon>Metazoa</taxon>
        <taxon>Spiralia</taxon>
        <taxon>Lophotrochozoa</taxon>
        <taxon>Mollusca</taxon>
        <taxon>Gastropoda</taxon>
        <taxon>Patellogastropoda</taxon>
        <taxon>Patelloidea</taxon>
        <taxon>Patellidae</taxon>
        <taxon>Patella</taxon>
    </lineage>
</organism>
<evidence type="ECO:0000313" key="19">
    <source>
        <dbReference type="EMBL" id="KAK6185111.1"/>
    </source>
</evidence>
<keyword evidence="7 17" id="KW-0812">Transmembrane</keyword>
<feature type="domain" description="Sodium/calcium exchanger membrane region" evidence="18">
    <location>
        <begin position="371"/>
        <end position="520"/>
    </location>
</feature>
<feature type="transmembrane region" description="Helical" evidence="17">
    <location>
        <begin position="508"/>
        <end position="531"/>
    </location>
</feature>
<comment type="similarity">
    <text evidence="2">Belongs to the Ca(2+):cation antiporter (CaCA) (TC 2.A.19) family. SLC24A subfamily.</text>
</comment>
<keyword evidence="3" id="KW-0813">Transport</keyword>
<dbReference type="PANTHER" id="PTHR10846:SF74">
    <property type="entry name" value="SODIUM_POTASSIUM_CALCIUM EXCHANGER CG1090-RELATED"/>
    <property type="match status" value="1"/>
</dbReference>
<dbReference type="FunFam" id="1.20.1420.30:FF:000018">
    <property type="entry name" value="Sodium/potassium/calcium exchanger 2"/>
    <property type="match status" value="1"/>
</dbReference>
<keyword evidence="6" id="KW-0109">Calcium transport</keyword>
<gene>
    <name evidence="19" type="ORF">SNE40_007418</name>
</gene>
<dbReference type="InterPro" id="IPR004481">
    <property type="entry name" value="K/Na/Ca-exchanger"/>
</dbReference>
<dbReference type="EMBL" id="JAZGQO010000006">
    <property type="protein sequence ID" value="KAK6185111.1"/>
    <property type="molecule type" value="Genomic_DNA"/>
</dbReference>
<dbReference type="GO" id="GO:0008273">
    <property type="term" value="F:calcium, potassium:sodium antiporter activity"/>
    <property type="evidence" value="ECO:0007669"/>
    <property type="project" value="TreeGrafter"/>
</dbReference>
<evidence type="ECO:0000256" key="12">
    <source>
        <dbReference type="ARBA" id="ARBA00022989"/>
    </source>
</evidence>
<reference evidence="19 20" key="1">
    <citation type="submission" date="2024-01" db="EMBL/GenBank/DDBJ databases">
        <title>The genome of the rayed Mediterranean limpet Patella caerulea (Linnaeus, 1758).</title>
        <authorList>
            <person name="Anh-Thu Weber A."/>
            <person name="Halstead-Nussloch G."/>
        </authorList>
    </citation>
    <scope>NUCLEOTIDE SEQUENCE [LARGE SCALE GENOMIC DNA]</scope>
    <source>
        <strain evidence="19">AATW-2023a</strain>
        <tissue evidence="19">Whole specimen</tissue>
    </source>
</reference>
<evidence type="ECO:0000256" key="2">
    <source>
        <dbReference type="ARBA" id="ARBA00005364"/>
    </source>
</evidence>
<comment type="subcellular location">
    <subcellularLocation>
        <location evidence="1">Membrane</location>
        <topology evidence="1">Multi-pass membrane protein</topology>
    </subcellularLocation>
</comment>
<accession>A0AAN8Q2B4</accession>
<dbReference type="NCBIfam" id="TIGR00367">
    <property type="entry name" value="calcium/sodium antiporter"/>
    <property type="match status" value="1"/>
</dbReference>
<dbReference type="Gene3D" id="1.20.1420.30">
    <property type="entry name" value="NCX, central ion-binding region"/>
    <property type="match status" value="2"/>
</dbReference>
<feature type="transmembrane region" description="Helical" evidence="17">
    <location>
        <begin position="164"/>
        <end position="185"/>
    </location>
</feature>
<keyword evidence="5" id="KW-0633">Potassium transport</keyword>
<evidence type="ECO:0000256" key="16">
    <source>
        <dbReference type="ARBA" id="ARBA00023201"/>
    </source>
</evidence>
<feature type="transmembrane region" description="Helical" evidence="17">
    <location>
        <begin position="406"/>
        <end position="428"/>
    </location>
</feature>
<keyword evidence="4" id="KW-0050">Antiport</keyword>
<proteinExistence type="inferred from homology"/>
<evidence type="ECO:0000256" key="5">
    <source>
        <dbReference type="ARBA" id="ARBA00022538"/>
    </source>
</evidence>
<feature type="transmembrane region" description="Helical" evidence="17">
    <location>
        <begin position="88"/>
        <end position="110"/>
    </location>
</feature>
<feature type="transmembrane region" description="Helical" evidence="17">
    <location>
        <begin position="440"/>
        <end position="458"/>
    </location>
</feature>
<evidence type="ECO:0000256" key="7">
    <source>
        <dbReference type="ARBA" id="ARBA00022692"/>
    </source>
</evidence>
<feature type="transmembrane region" description="Helical" evidence="17">
    <location>
        <begin position="370"/>
        <end position="400"/>
    </location>
</feature>
<sequence>MFVLVAVWHVFVSKKHGITQINDKTTSDESTIKNEAEDLVELSVKGQNIWSTHVVSRHLLELANCTPRAVEQFPKGLFTQEQRKNGALVIHVLVVIYMFLALAVICDYYFVPSLEVLCEFLNLESDVAGATFMAAGSSAPELATAVIGVFIAKDDVGLGTVVGSAIYNVMFVISICGLFAGSVVYLHWWPMVRDCIAYTVSIAALVIVIYDGQVTWYEALSLVVLYVLYIVFMYFNARLEAWFVPRCTRCFPMKHKNIGAESIVLYDKIQTNGSITLSATEGAKDTKTEEADIGEMLPLTSDCESEDTCSDIEHDFYQKKAEVPHQEEPEPLCQVPEGFFKKIMWVVSLPLCTVLYITTPDCRKQRWKKWFLVTFIMSLVWLSAFSFVMVWMITVIGFTVKIPDSIMGLTFVAFGVSLPDVVASLLVVKEGLGDMAVSNAVGSNVFDILICLGVPWLLQTGALNPGGIVTVYSEGLTYSSLTLLSTVAFLLISTHLNGWKLDKKFGAILLVVYILYTSLACLYELNIFGYFHPEECPSSY</sequence>